<gene>
    <name evidence="5" type="ORF">SAMN04488051_10318</name>
</gene>
<dbReference type="InterPro" id="IPR032687">
    <property type="entry name" value="AraC-type_N"/>
</dbReference>
<sequence>MNISNHSHEVHLPRHYLRNLLDLVQSRGGSPLAVLAEAELAADAAQQPDASLSWSQFQTIILQSCHQSKEPALGLYLGSQLTITTHGLLGLAAMSSRNLQEALELICQYTVVRSPLVTLSMQLNKRQLYLNLSEAQPLGAVRQFVLEAFAVALHAMLDFVSGHQYRLLQVQFGFPQPAYSTLYQAFLPCPLAFDQPIHRLIIDREDLAIASPWADPQLKTQMTSQCEQELQRWQQQQSTAGLVQQMLARTKGRLPGIEQVAHEFAMSGRTLRRRLADEQTSYQQLVDDWRQRMACHYLTSTRLAVQQIAYLLGYADPANFGRAFRRYHGLTPRQFRQRQGRLKEK</sequence>
<dbReference type="Proteomes" id="UP000198773">
    <property type="component" value="Unassembled WGS sequence"/>
</dbReference>
<keyword evidence="6" id="KW-1185">Reference proteome</keyword>
<name>A0A1H4AT66_ALKAM</name>
<keyword evidence="2 5" id="KW-0238">DNA-binding</keyword>
<keyword evidence="1" id="KW-0805">Transcription regulation</keyword>
<dbReference type="SUPFAM" id="SSF46689">
    <property type="entry name" value="Homeodomain-like"/>
    <property type="match status" value="1"/>
</dbReference>
<dbReference type="Gene3D" id="1.10.10.60">
    <property type="entry name" value="Homeodomain-like"/>
    <property type="match status" value="1"/>
</dbReference>
<keyword evidence="3" id="KW-0804">Transcription</keyword>
<feature type="domain" description="HTH araC/xylS-type" evidence="4">
    <location>
        <begin position="237"/>
        <end position="338"/>
    </location>
</feature>
<dbReference type="InterPro" id="IPR009057">
    <property type="entry name" value="Homeodomain-like_sf"/>
</dbReference>
<dbReference type="AlphaFoldDB" id="A0A1H4AT66"/>
<dbReference type="PRINTS" id="PR00032">
    <property type="entry name" value="HTHARAC"/>
</dbReference>
<evidence type="ECO:0000313" key="5">
    <source>
        <dbReference type="EMBL" id="SEA39103.1"/>
    </source>
</evidence>
<dbReference type="InterPro" id="IPR018060">
    <property type="entry name" value="HTH_AraC"/>
</dbReference>
<dbReference type="SMART" id="SM00342">
    <property type="entry name" value="HTH_ARAC"/>
    <property type="match status" value="1"/>
</dbReference>
<dbReference type="GO" id="GO:0005829">
    <property type="term" value="C:cytosol"/>
    <property type="evidence" value="ECO:0007669"/>
    <property type="project" value="TreeGrafter"/>
</dbReference>
<dbReference type="GO" id="GO:0003700">
    <property type="term" value="F:DNA-binding transcription factor activity"/>
    <property type="evidence" value="ECO:0007669"/>
    <property type="project" value="InterPro"/>
</dbReference>
<dbReference type="RefSeq" id="WP_091341145.1">
    <property type="nucleotide sequence ID" value="NZ_FNRM01000003.1"/>
</dbReference>
<accession>A0A1H4AT66</accession>
<evidence type="ECO:0000256" key="3">
    <source>
        <dbReference type="ARBA" id="ARBA00023163"/>
    </source>
</evidence>
<dbReference type="Pfam" id="PF12833">
    <property type="entry name" value="HTH_18"/>
    <property type="match status" value="1"/>
</dbReference>
<evidence type="ECO:0000259" key="4">
    <source>
        <dbReference type="PROSITE" id="PS01124"/>
    </source>
</evidence>
<protein>
    <submittedName>
        <fullName evidence="5">AraC-type DNA-binding protein</fullName>
    </submittedName>
</protein>
<dbReference type="Pfam" id="PF12625">
    <property type="entry name" value="Arabinose_bd"/>
    <property type="match status" value="1"/>
</dbReference>
<dbReference type="GO" id="GO:0000976">
    <property type="term" value="F:transcription cis-regulatory region binding"/>
    <property type="evidence" value="ECO:0007669"/>
    <property type="project" value="TreeGrafter"/>
</dbReference>
<dbReference type="InterPro" id="IPR020449">
    <property type="entry name" value="Tscrpt_reg_AraC-type_HTH"/>
</dbReference>
<reference evidence="5 6" key="1">
    <citation type="submission" date="2016-10" db="EMBL/GenBank/DDBJ databases">
        <authorList>
            <person name="de Groot N.N."/>
        </authorList>
    </citation>
    <scope>NUCLEOTIDE SEQUENCE [LARGE SCALE GENOMIC DNA]</scope>
    <source>
        <strain evidence="5 6">CGMCC 1.3430</strain>
    </source>
</reference>
<dbReference type="PROSITE" id="PS01124">
    <property type="entry name" value="HTH_ARAC_FAMILY_2"/>
    <property type="match status" value="1"/>
</dbReference>
<organism evidence="5 6">
    <name type="scientific">Alkalimonas amylolytica</name>
    <dbReference type="NCBI Taxonomy" id="152573"/>
    <lineage>
        <taxon>Bacteria</taxon>
        <taxon>Pseudomonadati</taxon>
        <taxon>Pseudomonadota</taxon>
        <taxon>Gammaproteobacteria</taxon>
        <taxon>Alkalimonas</taxon>
    </lineage>
</organism>
<proteinExistence type="predicted"/>
<dbReference type="PANTHER" id="PTHR47894:SF1">
    <property type="entry name" value="HTH-TYPE TRANSCRIPTIONAL REGULATOR VQSM"/>
    <property type="match status" value="1"/>
</dbReference>
<evidence type="ECO:0000256" key="1">
    <source>
        <dbReference type="ARBA" id="ARBA00023015"/>
    </source>
</evidence>
<evidence type="ECO:0000313" key="6">
    <source>
        <dbReference type="Proteomes" id="UP000198773"/>
    </source>
</evidence>
<dbReference type="STRING" id="152573.SAMN04488051_10318"/>
<evidence type="ECO:0000256" key="2">
    <source>
        <dbReference type="ARBA" id="ARBA00023125"/>
    </source>
</evidence>
<dbReference type="OrthoDB" id="6194859at2"/>
<dbReference type="EMBL" id="FNRM01000003">
    <property type="protein sequence ID" value="SEA39103.1"/>
    <property type="molecule type" value="Genomic_DNA"/>
</dbReference>
<dbReference type="PANTHER" id="PTHR47894">
    <property type="entry name" value="HTH-TYPE TRANSCRIPTIONAL REGULATOR GADX"/>
    <property type="match status" value="1"/>
</dbReference>